<protein>
    <submittedName>
        <fullName evidence="2">Uncharacterized protein</fullName>
    </submittedName>
</protein>
<accession>A0A843XN54</accession>
<dbReference type="AlphaFoldDB" id="A0A843XN54"/>
<reference evidence="2" key="1">
    <citation type="submission" date="2017-07" db="EMBL/GenBank/DDBJ databases">
        <title>Taro Niue Genome Assembly and Annotation.</title>
        <authorList>
            <person name="Atibalentja N."/>
            <person name="Keating K."/>
            <person name="Fields C.J."/>
        </authorList>
    </citation>
    <scope>NUCLEOTIDE SEQUENCE</scope>
    <source>
        <strain evidence="2">Niue_2</strain>
        <tissue evidence="2">Leaf</tissue>
    </source>
</reference>
<organism evidence="2 3">
    <name type="scientific">Colocasia esculenta</name>
    <name type="common">Wild taro</name>
    <name type="synonym">Arum esculentum</name>
    <dbReference type="NCBI Taxonomy" id="4460"/>
    <lineage>
        <taxon>Eukaryota</taxon>
        <taxon>Viridiplantae</taxon>
        <taxon>Streptophyta</taxon>
        <taxon>Embryophyta</taxon>
        <taxon>Tracheophyta</taxon>
        <taxon>Spermatophyta</taxon>
        <taxon>Magnoliopsida</taxon>
        <taxon>Liliopsida</taxon>
        <taxon>Araceae</taxon>
        <taxon>Aroideae</taxon>
        <taxon>Colocasieae</taxon>
        <taxon>Colocasia</taxon>
    </lineage>
</organism>
<feature type="region of interest" description="Disordered" evidence="1">
    <location>
        <begin position="64"/>
        <end position="101"/>
    </location>
</feature>
<evidence type="ECO:0000313" key="3">
    <source>
        <dbReference type="Proteomes" id="UP000652761"/>
    </source>
</evidence>
<proteinExistence type="predicted"/>
<dbReference type="EMBL" id="NMUH01010701">
    <property type="protein sequence ID" value="MQM21194.1"/>
    <property type="molecule type" value="Genomic_DNA"/>
</dbReference>
<dbReference type="Proteomes" id="UP000652761">
    <property type="component" value="Unassembled WGS sequence"/>
</dbReference>
<evidence type="ECO:0000313" key="2">
    <source>
        <dbReference type="EMBL" id="MQM21194.1"/>
    </source>
</evidence>
<gene>
    <name evidence="2" type="ORF">Taro_054229</name>
</gene>
<feature type="compositionally biased region" description="Polar residues" evidence="1">
    <location>
        <begin position="76"/>
        <end position="87"/>
    </location>
</feature>
<comment type="caution">
    <text evidence="2">The sequence shown here is derived from an EMBL/GenBank/DDBJ whole genome shotgun (WGS) entry which is preliminary data.</text>
</comment>
<keyword evidence="3" id="KW-1185">Reference proteome</keyword>
<evidence type="ECO:0000256" key="1">
    <source>
        <dbReference type="SAM" id="MobiDB-lite"/>
    </source>
</evidence>
<sequence length="101" mass="11129">MRIPTLKPALALPTPKLALPMPTLLCHPVFRCFTPTMIRCEATQLDRSPWSTGTGTLICGIEPEVDGQDESRGNPMLTTQMTMSSPGGRTYPEGARRQWLT</sequence>
<name>A0A843XN54_COLES</name>